<organism evidence="2 3">
    <name type="scientific">Decorospora gaudefroyi</name>
    <dbReference type="NCBI Taxonomy" id="184978"/>
    <lineage>
        <taxon>Eukaryota</taxon>
        <taxon>Fungi</taxon>
        <taxon>Dikarya</taxon>
        <taxon>Ascomycota</taxon>
        <taxon>Pezizomycotina</taxon>
        <taxon>Dothideomycetes</taxon>
        <taxon>Pleosporomycetidae</taxon>
        <taxon>Pleosporales</taxon>
        <taxon>Pleosporineae</taxon>
        <taxon>Pleosporaceae</taxon>
        <taxon>Decorospora</taxon>
    </lineage>
</organism>
<feature type="chain" id="PRO_5025572136" evidence="1">
    <location>
        <begin position="25"/>
        <end position="153"/>
    </location>
</feature>
<sequence>MHITNPLLLPLTLLLALPPTSTHAAPTAAASPKNIYLTSCTTYTLQSDQRTSAAILYTAAAGSSNPSALSTLAPTQWAGSTQRVQLSGSIFESRIEAGAEGLERSSIAGQARLGRERFVCFRDGGSVFRFGEGVVGEGVTVCTAEFWCGSLGS</sequence>
<keyword evidence="1" id="KW-0732">Signal</keyword>
<evidence type="ECO:0000313" key="3">
    <source>
        <dbReference type="Proteomes" id="UP000800040"/>
    </source>
</evidence>
<proteinExistence type="predicted"/>
<evidence type="ECO:0000313" key="2">
    <source>
        <dbReference type="EMBL" id="KAF1829309.1"/>
    </source>
</evidence>
<dbReference type="Proteomes" id="UP000800040">
    <property type="component" value="Unassembled WGS sequence"/>
</dbReference>
<keyword evidence="3" id="KW-1185">Reference proteome</keyword>
<reference evidence="2" key="1">
    <citation type="submission" date="2020-01" db="EMBL/GenBank/DDBJ databases">
        <authorList>
            <consortium name="DOE Joint Genome Institute"/>
            <person name="Haridas S."/>
            <person name="Albert R."/>
            <person name="Binder M."/>
            <person name="Bloem J."/>
            <person name="Labutti K."/>
            <person name="Salamov A."/>
            <person name="Andreopoulos B."/>
            <person name="Baker S.E."/>
            <person name="Barry K."/>
            <person name="Bills G."/>
            <person name="Bluhm B.H."/>
            <person name="Cannon C."/>
            <person name="Castanera R."/>
            <person name="Culley D.E."/>
            <person name="Daum C."/>
            <person name="Ezra D."/>
            <person name="Gonzalez J.B."/>
            <person name="Henrissat B."/>
            <person name="Kuo A."/>
            <person name="Liang C."/>
            <person name="Lipzen A."/>
            <person name="Lutzoni F."/>
            <person name="Magnuson J."/>
            <person name="Mondo S."/>
            <person name="Nolan M."/>
            <person name="Ohm R."/>
            <person name="Pangilinan J."/>
            <person name="Park H.-J."/>
            <person name="Ramirez L."/>
            <person name="Alfaro M."/>
            <person name="Sun H."/>
            <person name="Tritt A."/>
            <person name="Yoshinaga Y."/>
            <person name="Zwiers L.-H."/>
            <person name="Turgeon B.G."/>
            <person name="Goodwin S.B."/>
            <person name="Spatafora J.W."/>
            <person name="Crous P.W."/>
            <person name="Grigoriev I.V."/>
        </authorList>
    </citation>
    <scope>NUCLEOTIDE SEQUENCE</scope>
    <source>
        <strain evidence="2">P77</strain>
    </source>
</reference>
<dbReference type="EMBL" id="ML975452">
    <property type="protein sequence ID" value="KAF1829309.1"/>
    <property type="molecule type" value="Genomic_DNA"/>
</dbReference>
<name>A0A6A5JYB5_9PLEO</name>
<feature type="signal peptide" evidence="1">
    <location>
        <begin position="1"/>
        <end position="24"/>
    </location>
</feature>
<dbReference type="OrthoDB" id="3783760at2759"/>
<dbReference type="AlphaFoldDB" id="A0A6A5JYB5"/>
<evidence type="ECO:0000256" key="1">
    <source>
        <dbReference type="SAM" id="SignalP"/>
    </source>
</evidence>
<gene>
    <name evidence="2" type="ORF">BDW02DRAFT_170662</name>
</gene>
<protein>
    <submittedName>
        <fullName evidence="2">Uncharacterized protein</fullName>
    </submittedName>
</protein>
<accession>A0A6A5JYB5</accession>